<dbReference type="WBParaSite" id="Hba_20366">
    <property type="protein sequence ID" value="Hba_20366"/>
    <property type="gene ID" value="Hba_20366"/>
</dbReference>
<name>A0A1I7XS57_HETBA</name>
<protein>
    <submittedName>
        <fullName evidence="2">HTH araC/xylS-type domain-containing protein</fullName>
    </submittedName>
</protein>
<dbReference type="Proteomes" id="UP000095283">
    <property type="component" value="Unplaced"/>
</dbReference>
<evidence type="ECO:0000313" key="1">
    <source>
        <dbReference type="Proteomes" id="UP000095283"/>
    </source>
</evidence>
<dbReference type="AlphaFoldDB" id="A0A1I7XS57"/>
<organism evidence="1 2">
    <name type="scientific">Heterorhabditis bacteriophora</name>
    <name type="common">Entomopathogenic nematode worm</name>
    <dbReference type="NCBI Taxonomy" id="37862"/>
    <lineage>
        <taxon>Eukaryota</taxon>
        <taxon>Metazoa</taxon>
        <taxon>Ecdysozoa</taxon>
        <taxon>Nematoda</taxon>
        <taxon>Chromadorea</taxon>
        <taxon>Rhabditida</taxon>
        <taxon>Rhabditina</taxon>
        <taxon>Rhabditomorpha</taxon>
        <taxon>Strongyloidea</taxon>
        <taxon>Heterorhabditidae</taxon>
        <taxon>Heterorhabditis</taxon>
    </lineage>
</organism>
<sequence>MCLPYCQTRPMDNCSPTVIKIASCFGKSWLNIEKYFTSQVKQFPRKGVETLRDECRNDKLRA</sequence>
<accession>A0A1I7XS57</accession>
<proteinExistence type="predicted"/>
<evidence type="ECO:0000313" key="2">
    <source>
        <dbReference type="WBParaSite" id="Hba_20366"/>
    </source>
</evidence>
<reference evidence="2" key="1">
    <citation type="submission" date="2016-11" db="UniProtKB">
        <authorList>
            <consortium name="WormBaseParasite"/>
        </authorList>
    </citation>
    <scope>IDENTIFICATION</scope>
</reference>
<keyword evidence="1" id="KW-1185">Reference proteome</keyword>